<proteinExistence type="inferred from homology"/>
<evidence type="ECO:0000259" key="11">
    <source>
        <dbReference type="Pfam" id="PF03372"/>
    </source>
</evidence>
<evidence type="ECO:0000256" key="10">
    <source>
        <dbReference type="SAM" id="MobiDB-lite"/>
    </source>
</evidence>
<comment type="caution">
    <text evidence="12">The sequence shown here is derived from an EMBL/GenBank/DDBJ whole genome shotgun (WGS) entry which is preliminary data.</text>
</comment>
<dbReference type="Proteomes" id="UP000789390">
    <property type="component" value="Unassembled WGS sequence"/>
</dbReference>
<reference evidence="12" key="1">
    <citation type="submission" date="2021-11" db="EMBL/GenBank/DDBJ databases">
        <authorList>
            <person name="Schell T."/>
        </authorList>
    </citation>
    <scope>NUCLEOTIDE SEQUENCE</scope>
    <source>
        <strain evidence="12">M5</strain>
    </source>
</reference>
<comment type="similarity">
    <text evidence="3">Belongs to the CCR4/nocturin family.</text>
</comment>
<dbReference type="GO" id="GO:0048511">
    <property type="term" value="P:rhythmic process"/>
    <property type="evidence" value="ECO:0007669"/>
    <property type="project" value="UniProtKB-KW"/>
</dbReference>
<dbReference type="GO" id="GO:0006139">
    <property type="term" value="P:nucleobase-containing compound metabolic process"/>
    <property type="evidence" value="ECO:0007669"/>
    <property type="project" value="UniProtKB-ARBA"/>
</dbReference>
<dbReference type="GO" id="GO:0005737">
    <property type="term" value="C:cytoplasm"/>
    <property type="evidence" value="ECO:0007669"/>
    <property type="project" value="UniProtKB-SubCell"/>
</dbReference>
<comment type="subcellular location">
    <subcellularLocation>
        <location evidence="2">Cytoplasm</location>
    </subcellularLocation>
</comment>
<accession>A0A8J2WQG2</accession>
<evidence type="ECO:0000313" key="13">
    <source>
        <dbReference type="Proteomes" id="UP000789390"/>
    </source>
</evidence>
<dbReference type="InterPro" id="IPR036691">
    <property type="entry name" value="Endo/exonu/phosph_ase_sf"/>
</dbReference>
<keyword evidence="8" id="KW-0090">Biological rhythms</keyword>
<evidence type="ECO:0000256" key="4">
    <source>
        <dbReference type="ARBA" id="ARBA00022490"/>
    </source>
</evidence>
<keyword evidence="13" id="KW-1185">Reference proteome</keyword>
<dbReference type="Pfam" id="PF03372">
    <property type="entry name" value="Exo_endo_phos"/>
    <property type="match status" value="1"/>
</dbReference>
<keyword evidence="4" id="KW-0963">Cytoplasm</keyword>
<keyword evidence="5" id="KW-0479">Metal-binding</keyword>
<dbReference type="GO" id="GO:0000175">
    <property type="term" value="F:3'-5'-RNA exonuclease activity"/>
    <property type="evidence" value="ECO:0007669"/>
    <property type="project" value="TreeGrafter"/>
</dbReference>
<dbReference type="PANTHER" id="PTHR12121:SF45">
    <property type="entry name" value="NOCTURNIN"/>
    <property type="match status" value="1"/>
</dbReference>
<feature type="compositionally biased region" description="Polar residues" evidence="10">
    <location>
        <begin position="39"/>
        <end position="59"/>
    </location>
</feature>
<dbReference type="SUPFAM" id="SSF56219">
    <property type="entry name" value="DNase I-like"/>
    <property type="match status" value="1"/>
</dbReference>
<dbReference type="InterPro" id="IPR005135">
    <property type="entry name" value="Endo/exonuclease/phosphatase"/>
</dbReference>
<gene>
    <name evidence="12" type="ORF">DGAL_LOCUS10972</name>
</gene>
<evidence type="ECO:0000256" key="3">
    <source>
        <dbReference type="ARBA" id="ARBA00010774"/>
    </source>
</evidence>
<dbReference type="AlphaFoldDB" id="A0A8J2WQG2"/>
<evidence type="ECO:0000256" key="6">
    <source>
        <dbReference type="ARBA" id="ARBA00022801"/>
    </source>
</evidence>
<keyword evidence="6" id="KW-0378">Hydrolase</keyword>
<dbReference type="PANTHER" id="PTHR12121">
    <property type="entry name" value="CARBON CATABOLITE REPRESSOR PROTEIN 4"/>
    <property type="match status" value="1"/>
</dbReference>
<evidence type="ECO:0000256" key="1">
    <source>
        <dbReference type="ARBA" id="ARBA00001946"/>
    </source>
</evidence>
<dbReference type="OrthoDB" id="44789at2759"/>
<dbReference type="InterPro" id="IPR050410">
    <property type="entry name" value="CCR4/nocturin_mRNA_transcr"/>
</dbReference>
<keyword evidence="7" id="KW-0460">Magnesium</keyword>
<evidence type="ECO:0000256" key="8">
    <source>
        <dbReference type="ARBA" id="ARBA00023108"/>
    </source>
</evidence>
<dbReference type="GO" id="GO:0046872">
    <property type="term" value="F:metal ion binding"/>
    <property type="evidence" value="ECO:0007669"/>
    <property type="project" value="UniProtKB-KW"/>
</dbReference>
<comment type="cofactor">
    <cofactor evidence="1">
        <name>Mg(2+)</name>
        <dbReference type="ChEBI" id="CHEBI:18420"/>
    </cofactor>
</comment>
<dbReference type="Gene3D" id="3.60.10.10">
    <property type="entry name" value="Endonuclease/exonuclease/phosphatase"/>
    <property type="match status" value="1"/>
</dbReference>
<feature type="domain" description="Endonuclease/exonuclease/phosphatase" evidence="11">
    <location>
        <begin position="203"/>
        <end position="480"/>
    </location>
</feature>
<evidence type="ECO:0000256" key="7">
    <source>
        <dbReference type="ARBA" id="ARBA00022842"/>
    </source>
</evidence>
<sequence length="508" mass="57508">MNSSGSNPGLPPPAAAPAVFNMREMRESLALAEQLAKASMSSNKGRPHQLQQLDANNNNEGEESPRSYVPPKQLLLYLVRSVYSTPTVSELSIKDKLHGLCLYMVRIRLVLTLPVDMVFSFRRIKVPPRRTQITPDLSSCWMGSFTSAPKMVNDDVQDDDVDFEGIHTVEDMLQRCRKELVALPPRIERNFPRDRPADSIRLLQWNILSQSLGEHNDNFIRCPMEALDWRTRRYRIIEEIFEYNPDIICLQEVDHYQFLSRALRTQGYEGIYFPKPDSPCIYIKGNNGPDGCAIFYRSNDYELIKFETRIVEVWRVQSNQVVILTLLRHKASGREICVATTHLKARQGALLSTLRNEQGKDILDFLHQNVDVAADCPIIMAGDFNAEPSEPVYSTIRSDSRFGLDSAYRGCDGAVDGAEDAGQEPPYTTWKVRGEGESCHTIDYVFFSRRQLGVNQVLPFPTGEQIGPDRVPSFQYPSDHFSLVVDFDLLPSANVSQSNAVLNKLLCV</sequence>
<name>A0A8J2WQG2_9CRUS</name>
<dbReference type="FunFam" id="3.60.10.10:FF:000012">
    <property type="entry name" value="nocturnin isoform X2"/>
    <property type="match status" value="1"/>
</dbReference>
<evidence type="ECO:0000313" key="12">
    <source>
        <dbReference type="EMBL" id="CAH0107651.1"/>
    </source>
</evidence>
<evidence type="ECO:0000256" key="9">
    <source>
        <dbReference type="ARBA" id="ARBA00023807"/>
    </source>
</evidence>
<dbReference type="EMBL" id="CAKKLH010000277">
    <property type="protein sequence ID" value="CAH0107651.1"/>
    <property type="molecule type" value="Genomic_DNA"/>
</dbReference>
<protein>
    <recommendedName>
        <fullName evidence="9">Nocturnin</fullName>
    </recommendedName>
</protein>
<evidence type="ECO:0000256" key="5">
    <source>
        <dbReference type="ARBA" id="ARBA00022723"/>
    </source>
</evidence>
<feature type="region of interest" description="Disordered" evidence="10">
    <location>
        <begin position="35"/>
        <end position="67"/>
    </location>
</feature>
<organism evidence="12 13">
    <name type="scientific">Daphnia galeata</name>
    <dbReference type="NCBI Taxonomy" id="27404"/>
    <lineage>
        <taxon>Eukaryota</taxon>
        <taxon>Metazoa</taxon>
        <taxon>Ecdysozoa</taxon>
        <taxon>Arthropoda</taxon>
        <taxon>Crustacea</taxon>
        <taxon>Branchiopoda</taxon>
        <taxon>Diplostraca</taxon>
        <taxon>Cladocera</taxon>
        <taxon>Anomopoda</taxon>
        <taxon>Daphniidae</taxon>
        <taxon>Daphnia</taxon>
    </lineage>
</organism>
<evidence type="ECO:0000256" key="2">
    <source>
        <dbReference type="ARBA" id="ARBA00004496"/>
    </source>
</evidence>